<dbReference type="GO" id="GO:0014069">
    <property type="term" value="C:postsynaptic density"/>
    <property type="evidence" value="ECO:0007669"/>
    <property type="project" value="TreeGrafter"/>
</dbReference>
<keyword evidence="15" id="KW-1185">Reference proteome</keyword>
<evidence type="ECO:0000256" key="12">
    <source>
        <dbReference type="SAM" id="MobiDB-lite"/>
    </source>
</evidence>
<feature type="compositionally biased region" description="Basic and acidic residues" evidence="12">
    <location>
        <begin position="298"/>
        <end position="313"/>
    </location>
</feature>
<dbReference type="OrthoDB" id="62701at2759"/>
<keyword evidence="8" id="KW-0175">Coiled coil</keyword>
<dbReference type="CDD" id="cd06790">
    <property type="entry name" value="PDZ_neurabin-like"/>
    <property type="match status" value="1"/>
</dbReference>
<dbReference type="FunFam" id="2.30.42.10:FF:000010">
    <property type="entry name" value="Neurabin-1 isoform 1"/>
    <property type="match status" value="1"/>
</dbReference>
<dbReference type="InterPro" id="IPR036034">
    <property type="entry name" value="PDZ_sf"/>
</dbReference>
<name>A0A8K0DBV3_IGNLU</name>
<feature type="compositionally biased region" description="Basic and acidic residues" evidence="12">
    <location>
        <begin position="440"/>
        <end position="459"/>
    </location>
</feature>
<dbReference type="AlphaFoldDB" id="A0A8K0DBV3"/>
<dbReference type="InterPro" id="IPR040645">
    <property type="entry name" value="Neurabin-1/2_PDZ"/>
</dbReference>
<feature type="region of interest" description="Disordered" evidence="12">
    <location>
        <begin position="250"/>
        <end position="610"/>
    </location>
</feature>
<feature type="compositionally biased region" description="Polar residues" evidence="12">
    <location>
        <begin position="1148"/>
        <end position="1160"/>
    </location>
</feature>
<feature type="compositionally biased region" description="Basic and acidic residues" evidence="12">
    <location>
        <begin position="410"/>
        <end position="419"/>
    </location>
</feature>
<dbReference type="PANTHER" id="PTHR16154">
    <property type="entry name" value="NEURABIN"/>
    <property type="match status" value="1"/>
</dbReference>
<keyword evidence="5" id="KW-0221">Differentiation</keyword>
<keyword evidence="3" id="KW-0963">Cytoplasm</keyword>
<dbReference type="PANTHER" id="PTHR16154:SF6">
    <property type="entry name" value="SPINOPHILIN, ISOFORM J"/>
    <property type="match status" value="1"/>
</dbReference>
<keyword evidence="7" id="KW-0770">Synapse</keyword>
<evidence type="ECO:0000256" key="9">
    <source>
        <dbReference type="ARBA" id="ARBA00023203"/>
    </source>
</evidence>
<organism evidence="14 15">
    <name type="scientific">Ignelater luminosus</name>
    <name type="common">Cucubano</name>
    <name type="synonym">Pyrophorus luminosus</name>
    <dbReference type="NCBI Taxonomy" id="2038154"/>
    <lineage>
        <taxon>Eukaryota</taxon>
        <taxon>Metazoa</taxon>
        <taxon>Ecdysozoa</taxon>
        <taxon>Arthropoda</taxon>
        <taxon>Hexapoda</taxon>
        <taxon>Insecta</taxon>
        <taxon>Pterygota</taxon>
        <taxon>Neoptera</taxon>
        <taxon>Endopterygota</taxon>
        <taxon>Coleoptera</taxon>
        <taxon>Polyphaga</taxon>
        <taxon>Elateriformia</taxon>
        <taxon>Elateroidea</taxon>
        <taxon>Elateridae</taxon>
        <taxon>Agrypninae</taxon>
        <taxon>Pyrophorini</taxon>
        <taxon>Ignelater</taxon>
    </lineage>
</organism>
<dbReference type="Pfam" id="PF17817">
    <property type="entry name" value="PDZ_5"/>
    <property type="match status" value="1"/>
</dbReference>
<feature type="compositionally biased region" description="Polar residues" evidence="12">
    <location>
        <begin position="250"/>
        <end position="259"/>
    </location>
</feature>
<feature type="compositionally biased region" description="Basic and acidic residues" evidence="12">
    <location>
        <begin position="166"/>
        <end position="204"/>
    </location>
</feature>
<dbReference type="GO" id="GO:0015629">
    <property type="term" value="C:actin cytoskeleton"/>
    <property type="evidence" value="ECO:0007669"/>
    <property type="project" value="TreeGrafter"/>
</dbReference>
<dbReference type="GO" id="GO:0007015">
    <property type="term" value="P:actin filament organization"/>
    <property type="evidence" value="ECO:0007669"/>
    <property type="project" value="TreeGrafter"/>
</dbReference>
<dbReference type="SMART" id="SM00228">
    <property type="entry name" value="PDZ"/>
    <property type="match status" value="1"/>
</dbReference>
<dbReference type="GO" id="GO:0005737">
    <property type="term" value="C:cytoplasm"/>
    <property type="evidence" value="ECO:0007669"/>
    <property type="project" value="TreeGrafter"/>
</dbReference>
<feature type="domain" description="PDZ" evidence="13">
    <location>
        <begin position="1000"/>
        <end position="1088"/>
    </location>
</feature>
<dbReference type="InterPro" id="IPR001478">
    <property type="entry name" value="PDZ"/>
</dbReference>
<dbReference type="Pfam" id="PF00595">
    <property type="entry name" value="PDZ"/>
    <property type="match status" value="1"/>
</dbReference>
<evidence type="ECO:0000256" key="3">
    <source>
        <dbReference type="ARBA" id="ARBA00022490"/>
    </source>
</evidence>
<feature type="compositionally biased region" description="Basic and acidic residues" evidence="12">
    <location>
        <begin position="1106"/>
        <end position="1118"/>
    </location>
</feature>
<sequence>MEEKKVPRVGGTKVSQIANIFQNKAPPLREDIITPLRSKPKLPDTSSDKKDAETPSVTVMRTESHVARFNNARALFEKLGEENRSNRDKIIPLQSTKSASSILDLRSRSSSANSENRDTKSHQGSRSPSPTRKDNLNNFSNSVPVLNSGAPVVKSNGHNNVNGSLIDHEKMTKTDEERTRPAIMKKPEKPERKFNSRELIEKQRNWTSHFSKTRTSSRYHSDPNKSEVKLAVTNGSRDVGDNKHSAIAARSSSFNNKMQSPPTSPPPPPERTEASRRQNVVRRDRPASVIPTTNISSSRRDIISHRRSLDKDIVISSPTSKEKVVSPLSSPTKTGSSNKVEQPPGGNKKDFVPKMLFSKEGGVDKENRVTEHTSHELTAKSKSPSQDSLRPSSATSSSSPRSPISMNRSPLDDRERSKDSLSGTSGSLSSISPPSSPSRVKTENEKQEQESNEKSHLGDNNESTKPLEEKSEDVVTAPRRTKVSSISLNIPAAGLGNRPPSIVSTTSTLDEGGFNEPYPEIKAKLKPHSTSNVCDVSNKDLDKQELDSSREESNSDSTQLQATKSKESIEALYAVPHKPSSLMQQKSTVSTDSEVSQQKSTTTTTDSEVSQMTVIQQKSVDSDIMYNNPPEFITNSVLSQLESQESYEKACREFLQREKEFESNDRVLKNNSEKSVSLVEVNNEKTDLDISDVNCENVKLNNSLILNSHQEIKSEASILDLNDVEYADASDGEEEVTDCGRREVVADTMTPAEAENLLSTKQEILSDEEAQEVTRLLSPVDVKDGQWHPNASSSFLQDSTSGPNSLLLDSTGPQSLNDSLGPSSLQDDSHTESIGGSFNELPKPQGKEILKESATSLDASSYDDGFSSSKMESSVSDSGLIDSVTSLSEGNTLDVNVETNKEYIPEHIKIIGVEHGVHYYEDGHFFMEVPGLPQDDEDDELDYPMYTRKPSKVSFSTGPITVYSTFSITEYDRRNEDVDPVAASAEYELEKRVEKMDVFPVELVKGPEGLGLSIIGMGVGADAGLEKLGIFVKTITSNGAAARDGRIHVNDQIIEVDGKSLVGVTQAYAASVLRNTSGLVKFSIGREKDPENSEVAQLIKQSLLADKEREERRQRAIEAEQQQNDNSGLLLGSANSSISDGTVSTSSNNETTYEQDGQESMVNDVESLRQLLQEVMEQSNSADPESSEKLKQTHQKLKEAENKLNISRKEVVTYQNMLEQSQGQYVVLEKKYSKAKRLVREFQQRELDMIHREEFYQQLLQEKDTEYNALVKKS</sequence>
<feature type="compositionally biased region" description="Low complexity" evidence="12">
    <location>
        <begin position="420"/>
        <end position="433"/>
    </location>
</feature>
<dbReference type="InterPro" id="IPR043446">
    <property type="entry name" value="Neurabin-like"/>
</dbReference>
<keyword evidence="9" id="KW-0009">Actin-binding</keyword>
<keyword evidence="4" id="KW-0597">Phosphoprotein</keyword>
<keyword evidence="2" id="KW-0217">Developmental protein</keyword>
<evidence type="ECO:0000256" key="11">
    <source>
        <dbReference type="ARBA" id="ARBA00034103"/>
    </source>
</evidence>
<feature type="region of interest" description="Disordered" evidence="12">
    <location>
        <begin position="22"/>
        <end position="64"/>
    </location>
</feature>
<evidence type="ECO:0000313" key="15">
    <source>
        <dbReference type="Proteomes" id="UP000801492"/>
    </source>
</evidence>
<proteinExistence type="predicted"/>
<dbReference type="GO" id="GO:0019722">
    <property type="term" value="P:calcium-mediated signaling"/>
    <property type="evidence" value="ECO:0007669"/>
    <property type="project" value="TreeGrafter"/>
</dbReference>
<keyword evidence="6" id="KW-0524">Neurogenesis</keyword>
<keyword evidence="10" id="KW-0206">Cytoskeleton</keyword>
<dbReference type="PROSITE" id="PS50106">
    <property type="entry name" value="PDZ"/>
    <property type="match status" value="1"/>
</dbReference>
<evidence type="ECO:0000256" key="2">
    <source>
        <dbReference type="ARBA" id="ARBA00022473"/>
    </source>
</evidence>
<accession>A0A8K0DBV3</accession>
<evidence type="ECO:0000256" key="5">
    <source>
        <dbReference type="ARBA" id="ARBA00022782"/>
    </source>
</evidence>
<evidence type="ECO:0000256" key="10">
    <source>
        <dbReference type="ARBA" id="ARBA00023212"/>
    </source>
</evidence>
<evidence type="ECO:0000256" key="8">
    <source>
        <dbReference type="ARBA" id="ARBA00023054"/>
    </source>
</evidence>
<feature type="compositionally biased region" description="Basic and acidic residues" evidence="12">
    <location>
        <begin position="361"/>
        <end position="379"/>
    </location>
</feature>
<dbReference type="GO" id="GO:0030425">
    <property type="term" value="C:dendrite"/>
    <property type="evidence" value="ECO:0007669"/>
    <property type="project" value="TreeGrafter"/>
</dbReference>
<evidence type="ECO:0000256" key="7">
    <source>
        <dbReference type="ARBA" id="ARBA00023018"/>
    </source>
</evidence>
<dbReference type="Proteomes" id="UP000801492">
    <property type="component" value="Unassembled WGS sequence"/>
</dbReference>
<dbReference type="GO" id="GO:0051015">
    <property type="term" value="F:actin filament binding"/>
    <property type="evidence" value="ECO:0007669"/>
    <property type="project" value="TreeGrafter"/>
</dbReference>
<feature type="compositionally biased region" description="Low complexity" evidence="12">
    <location>
        <begin position="1119"/>
        <end position="1147"/>
    </location>
</feature>
<comment type="subcellular location">
    <subcellularLocation>
        <location evidence="1">Cytoplasm</location>
        <location evidence="1">Cytoskeleton</location>
    </subcellularLocation>
    <subcellularLocation>
        <location evidence="11">Synapse</location>
    </subcellularLocation>
</comment>
<feature type="compositionally biased region" description="Low complexity" evidence="12">
    <location>
        <begin position="593"/>
        <end position="610"/>
    </location>
</feature>
<comment type="caution">
    <text evidence="14">The sequence shown here is derived from an EMBL/GenBank/DDBJ whole genome shotgun (WGS) entry which is preliminary data.</text>
</comment>
<dbReference type="EMBL" id="VTPC01001148">
    <property type="protein sequence ID" value="KAF2902904.1"/>
    <property type="molecule type" value="Genomic_DNA"/>
</dbReference>
<feature type="compositionally biased region" description="Basic and acidic residues" evidence="12">
    <location>
        <begin position="537"/>
        <end position="553"/>
    </location>
</feature>
<evidence type="ECO:0000256" key="1">
    <source>
        <dbReference type="ARBA" id="ARBA00004245"/>
    </source>
</evidence>
<evidence type="ECO:0000259" key="13">
    <source>
        <dbReference type="PROSITE" id="PS50106"/>
    </source>
</evidence>
<feature type="region of interest" description="Disordered" evidence="12">
    <location>
        <begin position="782"/>
        <end position="845"/>
    </location>
</feature>
<feature type="region of interest" description="Disordered" evidence="12">
    <location>
        <begin position="77"/>
        <end position="227"/>
    </location>
</feature>
<dbReference type="SUPFAM" id="SSF50156">
    <property type="entry name" value="PDZ domain-like"/>
    <property type="match status" value="1"/>
</dbReference>
<feature type="compositionally biased region" description="Basic and acidic residues" evidence="12">
    <location>
        <begin position="77"/>
        <end position="90"/>
    </location>
</feature>
<feature type="compositionally biased region" description="Polar residues" evidence="12">
    <location>
        <begin position="581"/>
        <end position="592"/>
    </location>
</feature>
<evidence type="ECO:0000313" key="14">
    <source>
        <dbReference type="EMBL" id="KAF2902904.1"/>
    </source>
</evidence>
<evidence type="ECO:0000256" key="4">
    <source>
        <dbReference type="ARBA" id="ARBA00022553"/>
    </source>
</evidence>
<feature type="compositionally biased region" description="Polar residues" evidence="12">
    <location>
        <begin position="789"/>
        <end position="836"/>
    </location>
</feature>
<protein>
    <recommendedName>
        <fullName evidence="13">PDZ domain-containing protein</fullName>
    </recommendedName>
</protein>
<feature type="compositionally biased region" description="Low complexity" evidence="12">
    <location>
        <begin position="98"/>
        <end position="114"/>
    </location>
</feature>
<evidence type="ECO:0000256" key="6">
    <source>
        <dbReference type="ARBA" id="ARBA00022902"/>
    </source>
</evidence>
<dbReference type="Gene3D" id="2.30.42.10">
    <property type="match status" value="1"/>
</dbReference>
<gene>
    <name evidence="14" type="ORF">ILUMI_03281</name>
</gene>
<feature type="compositionally biased region" description="Basic and acidic residues" evidence="12">
    <location>
        <begin position="270"/>
        <end position="286"/>
    </location>
</feature>
<feature type="compositionally biased region" description="Polar residues" evidence="12">
    <location>
        <begin position="327"/>
        <end position="340"/>
    </location>
</feature>
<feature type="region of interest" description="Disordered" evidence="12">
    <location>
        <begin position="1106"/>
        <end position="1160"/>
    </location>
</feature>
<reference evidence="14" key="1">
    <citation type="submission" date="2019-08" db="EMBL/GenBank/DDBJ databases">
        <title>The genome of the North American firefly Photinus pyralis.</title>
        <authorList>
            <consortium name="Photinus pyralis genome working group"/>
            <person name="Fallon T.R."/>
            <person name="Sander Lower S.E."/>
            <person name="Weng J.-K."/>
        </authorList>
    </citation>
    <scope>NUCLEOTIDE SEQUENCE</scope>
    <source>
        <strain evidence="14">TRF0915ILg1</strain>
        <tissue evidence="14">Whole body</tissue>
    </source>
</reference>
<feature type="compositionally biased region" description="Polar residues" evidence="12">
    <location>
        <begin position="122"/>
        <end position="145"/>
    </location>
</feature>
<feature type="compositionally biased region" description="Low complexity" evidence="12">
    <location>
        <begin position="388"/>
        <end position="409"/>
    </location>
</feature>
<dbReference type="GO" id="GO:0031175">
    <property type="term" value="P:neuron projection development"/>
    <property type="evidence" value="ECO:0007669"/>
    <property type="project" value="TreeGrafter"/>
</dbReference>